<dbReference type="STRING" id="452471.Aasi_0242"/>
<dbReference type="InterPro" id="IPR000825">
    <property type="entry name" value="SUF_FeS_clus_asmbl_SufBD_core"/>
</dbReference>
<dbReference type="AlphaFoldDB" id="B3ER33"/>
<dbReference type="Pfam" id="PF01458">
    <property type="entry name" value="SUFBD_core"/>
    <property type="match status" value="1"/>
</dbReference>
<dbReference type="NCBIfam" id="TIGR01981">
    <property type="entry name" value="sufD"/>
    <property type="match status" value="1"/>
</dbReference>
<dbReference type="RefSeq" id="WP_012472443.1">
    <property type="nucleotide sequence ID" value="NC_010830.1"/>
</dbReference>
<dbReference type="InterPro" id="IPR055346">
    <property type="entry name" value="Fe-S_cluster_assembly_SufBD"/>
</dbReference>
<dbReference type="PANTHER" id="PTHR43575">
    <property type="entry name" value="PROTEIN ABCI7, CHLOROPLASTIC"/>
    <property type="match status" value="1"/>
</dbReference>
<organism evidence="4 5">
    <name type="scientific">Amoebophilus asiaticus (strain 5a2)</name>
    <dbReference type="NCBI Taxonomy" id="452471"/>
    <lineage>
        <taxon>Bacteria</taxon>
        <taxon>Pseudomonadati</taxon>
        <taxon>Bacteroidota</taxon>
        <taxon>Cytophagia</taxon>
        <taxon>Cytophagales</taxon>
        <taxon>Amoebophilaceae</taxon>
        <taxon>Candidatus Amoebophilus</taxon>
    </lineage>
</organism>
<dbReference type="InterPro" id="IPR045595">
    <property type="entry name" value="SufBD_N"/>
</dbReference>
<evidence type="ECO:0000313" key="4">
    <source>
        <dbReference type="EMBL" id="ACE05685.1"/>
    </source>
</evidence>
<feature type="domain" description="SUF system FeS cluster assembly SufBD core" evidence="2">
    <location>
        <begin position="182"/>
        <end position="410"/>
    </location>
</feature>
<comment type="similarity">
    <text evidence="1">Belongs to the iron-sulfur cluster assembly SufBD family.</text>
</comment>
<dbReference type="GO" id="GO:0016226">
    <property type="term" value="P:iron-sulfur cluster assembly"/>
    <property type="evidence" value="ECO:0007669"/>
    <property type="project" value="InterPro"/>
</dbReference>
<dbReference type="OrthoDB" id="9768262at2"/>
<evidence type="ECO:0000256" key="1">
    <source>
        <dbReference type="ARBA" id="ARBA00043967"/>
    </source>
</evidence>
<name>B3ER33_AMOA5</name>
<dbReference type="EMBL" id="CP001102">
    <property type="protein sequence ID" value="ACE05685.1"/>
    <property type="molecule type" value="Genomic_DNA"/>
</dbReference>
<dbReference type="InterPro" id="IPR011542">
    <property type="entry name" value="SUF_FeS_clus_asmbl_SufD"/>
</dbReference>
<keyword evidence="5" id="KW-1185">Reference proteome</keyword>
<evidence type="ECO:0000259" key="2">
    <source>
        <dbReference type="Pfam" id="PF01458"/>
    </source>
</evidence>
<accession>B3ER33</accession>
<reference evidence="4 5" key="1">
    <citation type="journal article" date="2010" name="J. Bacteriol.">
        <title>The genome of the amoeba symbiont 'Candidatus Amoebophilus asiaticus' reveals common mechanisms for host cell interaction among amoeba-associated bacteria.</title>
        <authorList>
            <person name="Schmitz-Esser S."/>
            <person name="Tischler P."/>
            <person name="Arnold R."/>
            <person name="Montanaro J."/>
            <person name="Wagner M."/>
            <person name="Rattei T."/>
            <person name="Horn M."/>
        </authorList>
    </citation>
    <scope>NUCLEOTIDE SEQUENCE [LARGE SCALE GENOMIC DNA]</scope>
    <source>
        <strain evidence="4 5">5a2</strain>
    </source>
</reference>
<dbReference type="eggNOG" id="COG0719">
    <property type="taxonomic scope" value="Bacteria"/>
</dbReference>
<sequence>MHTTTVFTQLQEAFSRHISSLSTTHDWQKVQQEAYRTFQKLGLPHAKTEAYKNTPITSVLSEKFNLSDVPIALDEPSEEIEALLQQSFDSYPIVLVNGMISKRYTPINLLHPSFQVYTFDEAYTQHPDLLMKHFDQCASDKLDIFTFINTALFKTGIMIYIPDNVVLDKTLHIYNITDAATQKAISYPRLLIVTGKNSQLSIINSWHTLGENEGFTNAVTDIIVGPYTQLDCYTLQTQLGNACQINNIHYYQAEHSVVNNYAFSWDGMLIRNNLHIVIQASHAEANMYGLYCLNNTQHIDNHTLVDHQQPHTASNELYKGIIGGNATGVFNGRIYVQPEAQKTNAFQANNNILLSDQATIHTKPQLEIWADDVKCSHGATIGQLDESQLFYLQSRGIPEGLAKHMLLESFADEVISKINLLPLQKYLRKDFKDQISRLA</sequence>
<evidence type="ECO:0008006" key="6">
    <source>
        <dbReference type="Google" id="ProtNLM"/>
    </source>
</evidence>
<dbReference type="PANTHER" id="PTHR43575:SF1">
    <property type="entry name" value="PROTEIN ABCI7, CHLOROPLASTIC"/>
    <property type="match status" value="1"/>
</dbReference>
<proteinExistence type="inferred from homology"/>
<dbReference type="InterPro" id="IPR037284">
    <property type="entry name" value="SUF_FeS_clus_asmbl_SufBD_sf"/>
</dbReference>
<evidence type="ECO:0000313" key="5">
    <source>
        <dbReference type="Proteomes" id="UP000001227"/>
    </source>
</evidence>
<gene>
    <name evidence="4" type="ordered locus">Aasi_0242</name>
</gene>
<dbReference type="HOGENOM" id="CLU_026231_5_2_10"/>
<protein>
    <recommendedName>
        <fullName evidence="6">FeS assembly protein SufD</fullName>
    </recommendedName>
</protein>
<feature type="domain" description="SUF system FeS cluster assembly SufBD N-terminal" evidence="3">
    <location>
        <begin position="5"/>
        <end position="173"/>
    </location>
</feature>
<dbReference type="Pfam" id="PF19295">
    <property type="entry name" value="SufBD_N"/>
    <property type="match status" value="1"/>
</dbReference>
<dbReference type="KEGG" id="aas:Aasi_0242"/>
<dbReference type="Proteomes" id="UP000001227">
    <property type="component" value="Chromosome"/>
</dbReference>
<dbReference type="SUPFAM" id="SSF101960">
    <property type="entry name" value="Stabilizer of iron transporter SufD"/>
    <property type="match status" value="1"/>
</dbReference>
<evidence type="ECO:0000259" key="3">
    <source>
        <dbReference type="Pfam" id="PF19295"/>
    </source>
</evidence>